<keyword evidence="2" id="KW-0805">Transcription regulation</keyword>
<comment type="caution">
    <text evidence="6">The sequence shown here is derived from an EMBL/GenBank/DDBJ whole genome shotgun (WGS) entry which is preliminary data.</text>
</comment>
<dbReference type="GO" id="GO:0003700">
    <property type="term" value="F:DNA-binding transcription factor activity"/>
    <property type="evidence" value="ECO:0007669"/>
    <property type="project" value="InterPro"/>
</dbReference>
<dbReference type="GO" id="GO:0003677">
    <property type="term" value="F:DNA binding"/>
    <property type="evidence" value="ECO:0007669"/>
    <property type="project" value="UniProtKB-KW"/>
</dbReference>
<dbReference type="Pfam" id="PF00126">
    <property type="entry name" value="HTH_1"/>
    <property type="match status" value="1"/>
</dbReference>
<accession>A0A4U1JSD6</accession>
<comment type="similarity">
    <text evidence="1">Belongs to the LysR transcriptional regulatory family.</text>
</comment>
<name>A0A4U1JSD6_RHOCA</name>
<dbReference type="SUPFAM" id="SSF46785">
    <property type="entry name" value="Winged helix' DNA-binding domain"/>
    <property type="match status" value="1"/>
</dbReference>
<evidence type="ECO:0000256" key="2">
    <source>
        <dbReference type="ARBA" id="ARBA00023015"/>
    </source>
</evidence>
<reference evidence="6 7" key="1">
    <citation type="submission" date="2019-04" db="EMBL/GenBank/DDBJ databases">
        <title>Draft Whole-Genome sequence of the purple photosynthetic bacterium Rhodobacter capsulatus SP108 with an indigenous class A beta-lactamase.</title>
        <authorList>
            <person name="Robertson S."/>
            <person name="Meyer T.E."/>
            <person name="Kyndt J.A."/>
        </authorList>
    </citation>
    <scope>NUCLEOTIDE SEQUENCE [LARGE SCALE GENOMIC DNA]</scope>
    <source>
        <strain evidence="6 7">SP108</strain>
    </source>
</reference>
<dbReference type="OrthoDB" id="1631201at2"/>
<dbReference type="PROSITE" id="PS50931">
    <property type="entry name" value="HTH_LYSR"/>
    <property type="match status" value="1"/>
</dbReference>
<evidence type="ECO:0000313" key="7">
    <source>
        <dbReference type="Proteomes" id="UP000310597"/>
    </source>
</evidence>
<gene>
    <name evidence="6" type="ORF">FBT96_07195</name>
</gene>
<dbReference type="InterPro" id="IPR000847">
    <property type="entry name" value="LysR_HTH_N"/>
</dbReference>
<evidence type="ECO:0000259" key="5">
    <source>
        <dbReference type="PROSITE" id="PS50931"/>
    </source>
</evidence>
<dbReference type="Pfam" id="PF03466">
    <property type="entry name" value="LysR_substrate"/>
    <property type="match status" value="1"/>
</dbReference>
<dbReference type="Proteomes" id="UP000310597">
    <property type="component" value="Unassembled WGS sequence"/>
</dbReference>
<dbReference type="PRINTS" id="PR00039">
    <property type="entry name" value="HTHLYSR"/>
</dbReference>
<dbReference type="InterPro" id="IPR036390">
    <property type="entry name" value="WH_DNA-bd_sf"/>
</dbReference>
<dbReference type="Gene3D" id="3.40.190.10">
    <property type="entry name" value="Periplasmic binding protein-like II"/>
    <property type="match status" value="2"/>
</dbReference>
<dbReference type="AlphaFoldDB" id="A0A4U1JSD6"/>
<dbReference type="PANTHER" id="PTHR30118">
    <property type="entry name" value="HTH-TYPE TRANSCRIPTIONAL REGULATOR LEUO-RELATED"/>
    <property type="match status" value="1"/>
</dbReference>
<dbReference type="InterPro" id="IPR005119">
    <property type="entry name" value="LysR_subst-bd"/>
</dbReference>
<keyword evidence="4" id="KW-0804">Transcription</keyword>
<keyword evidence="3" id="KW-0238">DNA-binding</keyword>
<feature type="domain" description="HTH lysR-type" evidence="5">
    <location>
        <begin position="7"/>
        <end position="64"/>
    </location>
</feature>
<evidence type="ECO:0000256" key="3">
    <source>
        <dbReference type="ARBA" id="ARBA00023125"/>
    </source>
</evidence>
<protein>
    <submittedName>
        <fullName evidence="6">LysR family transcriptional regulator</fullName>
    </submittedName>
</protein>
<organism evidence="6 7">
    <name type="scientific">Rhodobacter capsulatus</name>
    <name type="common">Rhodopseudomonas capsulata</name>
    <dbReference type="NCBI Taxonomy" id="1061"/>
    <lineage>
        <taxon>Bacteria</taxon>
        <taxon>Pseudomonadati</taxon>
        <taxon>Pseudomonadota</taxon>
        <taxon>Alphaproteobacteria</taxon>
        <taxon>Rhodobacterales</taxon>
        <taxon>Rhodobacter group</taxon>
        <taxon>Rhodobacter</taxon>
    </lineage>
</organism>
<dbReference type="RefSeq" id="WP_136905632.1">
    <property type="nucleotide sequence ID" value="NZ_SWJZ01000022.1"/>
</dbReference>
<proteinExistence type="inferred from homology"/>
<dbReference type="Gene3D" id="1.10.10.10">
    <property type="entry name" value="Winged helix-like DNA-binding domain superfamily/Winged helix DNA-binding domain"/>
    <property type="match status" value="1"/>
</dbReference>
<evidence type="ECO:0000256" key="1">
    <source>
        <dbReference type="ARBA" id="ARBA00009437"/>
    </source>
</evidence>
<evidence type="ECO:0000313" key="6">
    <source>
        <dbReference type="EMBL" id="TKD21934.1"/>
    </source>
</evidence>
<dbReference type="InterPro" id="IPR050389">
    <property type="entry name" value="LysR-type_TF"/>
</dbReference>
<evidence type="ECO:0000256" key="4">
    <source>
        <dbReference type="ARBA" id="ARBA00023163"/>
    </source>
</evidence>
<dbReference type="PANTHER" id="PTHR30118:SF15">
    <property type="entry name" value="TRANSCRIPTIONAL REGULATORY PROTEIN"/>
    <property type="match status" value="1"/>
</dbReference>
<dbReference type="EMBL" id="SWJZ01000022">
    <property type="protein sequence ID" value="TKD21934.1"/>
    <property type="molecule type" value="Genomic_DNA"/>
</dbReference>
<sequence length="297" mass="32964">MADIRTFDLNLLRALEALLETRSVSRAAQRLGLSQPAVSGMLTRLRERLDDPLFVRTQRGMLPTPRAEELAPTLKAVLAEIEAILQGVSFDPQRADLTLRVAATDYAQRAVLLPFLQRLRQEAPGVRLSVRPVAADFPRQMAEGALDMALVTPEMAPETLRTRRLFEETYVVILRADHPQRQAVADLAAFCALDHAIMSHDGTAFSGATDRALDAIGQRRRVVASVPSFTILIDLIRRSDMLALVPRRLIEGEAGIIAVPPPVPVEGFRKILVWHERLQQDPAQRWLRDRLAASVGA</sequence>
<dbReference type="InterPro" id="IPR036388">
    <property type="entry name" value="WH-like_DNA-bd_sf"/>
</dbReference>
<dbReference type="SUPFAM" id="SSF53850">
    <property type="entry name" value="Periplasmic binding protein-like II"/>
    <property type="match status" value="1"/>
</dbReference>